<dbReference type="EMBL" id="JACSQS010000001">
    <property type="protein sequence ID" value="MBD7953062.1"/>
    <property type="molecule type" value="Genomic_DNA"/>
</dbReference>
<protein>
    <recommendedName>
        <fullName evidence="2">N-acetylmuramoyl-L-alanine amidase</fullName>
        <ecNumber evidence="2">3.5.1.28</ecNumber>
    </recommendedName>
</protein>
<evidence type="ECO:0000313" key="6">
    <source>
        <dbReference type="Proteomes" id="UP000636938"/>
    </source>
</evidence>
<comment type="catalytic activity">
    <reaction evidence="1">
        <text>Hydrolyzes the link between N-acetylmuramoyl residues and L-amino acid residues in certain cell-wall glycopeptides.</text>
        <dbReference type="EC" id="3.5.1.28"/>
    </reaction>
</comment>
<keyword evidence="3" id="KW-0378">Hydrolase</keyword>
<dbReference type="SMART" id="SM00646">
    <property type="entry name" value="Ami_3"/>
    <property type="match status" value="1"/>
</dbReference>
<keyword evidence="6" id="KW-1185">Reference proteome</keyword>
<accession>A0A8X8FMD5</accession>
<dbReference type="CDD" id="cd02696">
    <property type="entry name" value="MurNAc-LAA"/>
    <property type="match status" value="1"/>
</dbReference>
<evidence type="ECO:0000313" key="5">
    <source>
        <dbReference type="EMBL" id="MBD7953062.1"/>
    </source>
</evidence>
<dbReference type="InterPro" id="IPR050695">
    <property type="entry name" value="N-acetylmuramoyl_amidase_3"/>
</dbReference>
<name>A0A8X8FMD5_9GAMM</name>
<dbReference type="AlphaFoldDB" id="A0A8X8FMD5"/>
<reference evidence="5 6" key="1">
    <citation type="submission" date="2020-08" db="EMBL/GenBank/DDBJ databases">
        <title>A Genomic Blueprint of the Chicken Gut Microbiome.</title>
        <authorList>
            <person name="Gilroy R."/>
            <person name="Ravi A."/>
            <person name="Getino M."/>
            <person name="Pursley I."/>
            <person name="Horton D.L."/>
            <person name="Alikhan N.-F."/>
            <person name="Baker D."/>
            <person name="Gharbi K."/>
            <person name="Hall N."/>
            <person name="Watson M."/>
            <person name="Adriaenssens E.M."/>
            <person name="Foster-Nyarko E."/>
            <person name="Jarju S."/>
            <person name="Secka A."/>
            <person name="Antonio M."/>
            <person name="Oren A."/>
            <person name="Chaudhuri R."/>
            <person name="La Ragione R.M."/>
            <person name="Hildebrand F."/>
            <person name="Pallen M.J."/>
        </authorList>
    </citation>
    <scope>NUCLEOTIDE SEQUENCE [LARGE SCALE GENOMIC DNA]</scope>
    <source>
        <strain evidence="5 6">Sa5BUN4</strain>
    </source>
</reference>
<dbReference type="GO" id="GO:0030288">
    <property type="term" value="C:outer membrane-bounded periplasmic space"/>
    <property type="evidence" value="ECO:0007669"/>
    <property type="project" value="TreeGrafter"/>
</dbReference>
<gene>
    <name evidence="5" type="ORF">H9654_02490</name>
</gene>
<evidence type="ECO:0000256" key="3">
    <source>
        <dbReference type="ARBA" id="ARBA00022801"/>
    </source>
</evidence>
<dbReference type="Gene3D" id="3.40.630.40">
    <property type="entry name" value="Zn-dependent exopeptidases"/>
    <property type="match status" value="1"/>
</dbReference>
<feature type="domain" description="MurNAc-LAA" evidence="4">
    <location>
        <begin position="111"/>
        <end position="229"/>
    </location>
</feature>
<comment type="caution">
    <text evidence="5">The sequence shown here is derived from an EMBL/GenBank/DDBJ whole genome shotgun (WGS) entry which is preliminary data.</text>
</comment>
<dbReference type="SUPFAM" id="SSF53187">
    <property type="entry name" value="Zn-dependent exopeptidases"/>
    <property type="match status" value="1"/>
</dbReference>
<dbReference type="Proteomes" id="UP000636938">
    <property type="component" value="Unassembled WGS sequence"/>
</dbReference>
<evidence type="ECO:0000259" key="4">
    <source>
        <dbReference type="SMART" id="SM00646"/>
    </source>
</evidence>
<proteinExistence type="predicted"/>
<organism evidence="5 6">
    <name type="scientific">Stenotrophomonas lacuserhaii</name>
    <dbReference type="NCBI Taxonomy" id="2760084"/>
    <lineage>
        <taxon>Bacteria</taxon>
        <taxon>Pseudomonadati</taxon>
        <taxon>Pseudomonadota</taxon>
        <taxon>Gammaproteobacteria</taxon>
        <taxon>Lysobacterales</taxon>
        <taxon>Lysobacteraceae</taxon>
        <taxon>Stenotrophomonas</taxon>
    </lineage>
</organism>
<evidence type="ECO:0000256" key="2">
    <source>
        <dbReference type="ARBA" id="ARBA00011901"/>
    </source>
</evidence>
<dbReference type="GO" id="GO:0009253">
    <property type="term" value="P:peptidoglycan catabolic process"/>
    <property type="evidence" value="ECO:0007669"/>
    <property type="project" value="InterPro"/>
</dbReference>
<evidence type="ECO:0000256" key="1">
    <source>
        <dbReference type="ARBA" id="ARBA00001561"/>
    </source>
</evidence>
<dbReference type="PANTHER" id="PTHR30404:SF0">
    <property type="entry name" value="N-ACETYLMURAMOYL-L-ALANINE AMIDASE AMIC"/>
    <property type="match status" value="1"/>
</dbReference>
<dbReference type="GO" id="GO:0008745">
    <property type="term" value="F:N-acetylmuramoyl-L-alanine amidase activity"/>
    <property type="evidence" value="ECO:0007669"/>
    <property type="project" value="UniProtKB-EC"/>
</dbReference>
<dbReference type="EC" id="3.5.1.28" evidence="2"/>
<dbReference type="InterPro" id="IPR002508">
    <property type="entry name" value="MurNAc-LAA_cat"/>
</dbReference>
<dbReference type="PANTHER" id="PTHR30404">
    <property type="entry name" value="N-ACETYLMURAMOYL-L-ALANINE AMIDASE"/>
    <property type="match status" value="1"/>
</dbReference>
<sequence>MISAGHGVYFHHGYRDWRAQRDPSNGVVEDEITPLLAAELSELMTSRSKAAVLRARATDEGTHEGSTQAWWKLGARYSLQRDIPDAADIWNSLPESTHALRERDEDIRSRPLYANRENVGTLVHLHTNASDSSAATGARAFIAPGRQDDRSLASSILCYMKELITSQSLYTGYFVPAEPGEANHGENRLAQMPSVIVETAFHTNPDDALALQDPNFRVAAMKGVEKGYRLWREGKGCEPLKIDPIQTIRVAAGQSRVVDLAFAGFPQYPVVIETKNLGCPPGWKCTDGAVTLPDAYTKPAQITLRCENAGSAPIFWNTRMVDDDGVKSPPVRHIVQCVRGSGMDVSQAVYEDDEGAATARRLP</sequence>
<dbReference type="Pfam" id="PF01520">
    <property type="entry name" value="Amidase_3"/>
    <property type="match status" value="1"/>
</dbReference>